<sequence length="170" mass="19193">MAVSLSPTKKSDYENLPDQFDWRIYGAVTRLKSVCGSCWSFGTVGAIEGAYFLKNGRNLVRLSQQALIDCSWGFGNNGCDGGEDFRAYKWRLKHEDIPIRRIWSIYRTSGNKESELDHAVLAVGYGTLNGNDYWLIKNSWSNYWGNDGYVLMSAKNNNSGVMTTPTYVTM</sequence>
<feature type="domain" description="Peptidase C1A papain C-terminal" evidence="3">
    <location>
        <begin position="16"/>
        <end position="169"/>
    </location>
</feature>
<evidence type="ECO:0000256" key="1">
    <source>
        <dbReference type="ARBA" id="ARBA00008455"/>
    </source>
</evidence>
<keyword evidence="5" id="KW-1185">Reference proteome</keyword>
<dbReference type="InterPro" id="IPR025661">
    <property type="entry name" value="Pept_asp_AS"/>
</dbReference>
<evidence type="ECO:0000256" key="2">
    <source>
        <dbReference type="ARBA" id="ARBA00023157"/>
    </source>
</evidence>
<dbReference type="Gene3D" id="3.90.70.10">
    <property type="entry name" value="Cysteine proteinases"/>
    <property type="match status" value="2"/>
</dbReference>
<dbReference type="PANTHER" id="PTHR12411">
    <property type="entry name" value="CYSTEINE PROTEASE FAMILY C1-RELATED"/>
    <property type="match status" value="1"/>
</dbReference>
<protein>
    <recommendedName>
        <fullName evidence="3">Peptidase C1A papain C-terminal domain-containing protein</fullName>
    </recommendedName>
</protein>
<dbReference type="InterPro" id="IPR038765">
    <property type="entry name" value="Papain-like_cys_pep_sf"/>
</dbReference>
<dbReference type="InterPro" id="IPR039417">
    <property type="entry name" value="Peptidase_C1A_papain-like"/>
</dbReference>
<dbReference type="SUPFAM" id="SSF54001">
    <property type="entry name" value="Cysteine proteinases"/>
    <property type="match status" value="1"/>
</dbReference>
<dbReference type="Pfam" id="PF00112">
    <property type="entry name" value="Peptidase_C1"/>
    <property type="match status" value="2"/>
</dbReference>
<dbReference type="InterPro" id="IPR000668">
    <property type="entry name" value="Peptidase_C1A_C"/>
</dbReference>
<name>A0ABQ9IZQ0_9CUCU</name>
<dbReference type="EMBL" id="JAPWTJ010001682">
    <property type="protein sequence ID" value="KAJ8970056.1"/>
    <property type="molecule type" value="Genomic_DNA"/>
</dbReference>
<dbReference type="Proteomes" id="UP001162164">
    <property type="component" value="Unassembled WGS sequence"/>
</dbReference>
<evidence type="ECO:0000259" key="3">
    <source>
        <dbReference type="SMART" id="SM00645"/>
    </source>
</evidence>
<evidence type="ECO:0000313" key="4">
    <source>
        <dbReference type="EMBL" id="KAJ8970056.1"/>
    </source>
</evidence>
<dbReference type="InterPro" id="IPR025660">
    <property type="entry name" value="Pept_his_AS"/>
</dbReference>
<dbReference type="PRINTS" id="PR00705">
    <property type="entry name" value="PAPAIN"/>
</dbReference>
<comment type="caution">
    <text evidence="4">The sequence shown here is derived from an EMBL/GenBank/DDBJ whole genome shotgun (WGS) entry which is preliminary data.</text>
</comment>
<comment type="similarity">
    <text evidence="1">Belongs to the peptidase C1 family.</text>
</comment>
<accession>A0ABQ9IZQ0</accession>
<dbReference type="InterPro" id="IPR013128">
    <property type="entry name" value="Peptidase_C1A"/>
</dbReference>
<gene>
    <name evidence="4" type="ORF">NQ317_012031</name>
</gene>
<reference evidence="4" key="1">
    <citation type="journal article" date="2023" name="Insect Mol. Biol.">
        <title>Genome sequencing provides insights into the evolution of gene families encoding plant cell wall-degrading enzymes in longhorned beetles.</title>
        <authorList>
            <person name="Shin N.R."/>
            <person name="Okamura Y."/>
            <person name="Kirsch R."/>
            <person name="Pauchet Y."/>
        </authorList>
    </citation>
    <scope>NUCLEOTIDE SEQUENCE</scope>
    <source>
        <strain evidence="4">MMC_N1</strain>
    </source>
</reference>
<dbReference type="SMART" id="SM00645">
    <property type="entry name" value="Pept_C1"/>
    <property type="match status" value="1"/>
</dbReference>
<dbReference type="PROSITE" id="PS00640">
    <property type="entry name" value="THIOL_PROTEASE_ASN"/>
    <property type="match status" value="1"/>
</dbReference>
<evidence type="ECO:0000313" key="5">
    <source>
        <dbReference type="Proteomes" id="UP001162164"/>
    </source>
</evidence>
<keyword evidence="2" id="KW-1015">Disulfide bond</keyword>
<organism evidence="4 5">
    <name type="scientific">Molorchus minor</name>
    <dbReference type="NCBI Taxonomy" id="1323400"/>
    <lineage>
        <taxon>Eukaryota</taxon>
        <taxon>Metazoa</taxon>
        <taxon>Ecdysozoa</taxon>
        <taxon>Arthropoda</taxon>
        <taxon>Hexapoda</taxon>
        <taxon>Insecta</taxon>
        <taxon>Pterygota</taxon>
        <taxon>Neoptera</taxon>
        <taxon>Endopterygota</taxon>
        <taxon>Coleoptera</taxon>
        <taxon>Polyphaga</taxon>
        <taxon>Cucujiformia</taxon>
        <taxon>Chrysomeloidea</taxon>
        <taxon>Cerambycidae</taxon>
        <taxon>Lamiinae</taxon>
        <taxon>Monochamini</taxon>
        <taxon>Molorchus</taxon>
    </lineage>
</organism>
<proteinExistence type="inferred from homology"/>
<dbReference type="PROSITE" id="PS00639">
    <property type="entry name" value="THIOL_PROTEASE_HIS"/>
    <property type="match status" value="1"/>
</dbReference>
<dbReference type="CDD" id="cd02248">
    <property type="entry name" value="Peptidase_C1A"/>
    <property type="match status" value="1"/>
</dbReference>